<evidence type="ECO:0000313" key="3">
    <source>
        <dbReference type="EMBL" id="PJE97992.1"/>
    </source>
</evidence>
<accession>A0A2M8MC91</accession>
<proteinExistence type="predicted"/>
<dbReference type="EMBL" id="PGGW01000008">
    <property type="protein sequence ID" value="PJF01818.1"/>
    <property type="molecule type" value="Genomic_DNA"/>
</dbReference>
<evidence type="ECO:0000313" key="4">
    <source>
        <dbReference type="EMBL" id="PJF01818.1"/>
    </source>
</evidence>
<protein>
    <recommendedName>
        <fullName evidence="2">DUF1996 domain-containing protein</fullName>
    </recommendedName>
</protein>
<sequence>MKKKAHKRSPVVNRAIAAATALLLGGGGLVAVNVYASAGSKHDGARERVGPRFQNVATIDCPEVVNELSQVPDRSRREVDRNLALLDTQVAEAYQRLARSKRQVANDPGFLQNAILGPLEGKRRATIERIQISIGRFGDRPGGLERLAPCKARDNGDKDGGGGQNQGGDQGQNAGQDGEQQDNGGQDQGGDQGQNAGQGGDQGGAPGQGGNGPSPEDFVDIRKVRPNFSEPDFGNGSSGTFTTECGRNENRNFNSDNVIVAPGVSNGAHHMHDYVGNQDNNAFSTNESLAAAETSCANPEDRSGYFWPVLRVQNGEAEQDADAPGGGTEGNVGKIQTPASVTLFFRGNPASPVVAMPRFLRIITGDAKAFTNGDANANASWSCTGFEDRQLRDKYPLCPEGSEVVRTFRFQSCWDGQNIDSANHRTHVAFAAEDGSCPEGFQAIPQMVQRVTYDLPRGEVFAVDSFPEQLHKPDTDHGDFINVMSDDLMAEVVSCINEGRDCQ</sequence>
<dbReference type="EMBL" id="PGGW01000038">
    <property type="protein sequence ID" value="PJE97992.1"/>
    <property type="molecule type" value="Genomic_DNA"/>
</dbReference>
<organism evidence="4 5">
    <name type="scientific">Streptomyces carminius</name>
    <dbReference type="NCBI Taxonomy" id="2665496"/>
    <lineage>
        <taxon>Bacteria</taxon>
        <taxon>Bacillati</taxon>
        <taxon>Actinomycetota</taxon>
        <taxon>Actinomycetes</taxon>
        <taxon>Kitasatosporales</taxon>
        <taxon>Streptomycetaceae</taxon>
        <taxon>Streptomyces</taxon>
    </lineage>
</organism>
<feature type="region of interest" description="Disordered" evidence="1">
    <location>
        <begin position="136"/>
        <end position="252"/>
    </location>
</feature>
<evidence type="ECO:0000259" key="2">
    <source>
        <dbReference type="Pfam" id="PF09362"/>
    </source>
</evidence>
<feature type="domain" description="DUF1996" evidence="2">
    <location>
        <begin position="259"/>
        <end position="482"/>
    </location>
</feature>
<feature type="compositionally biased region" description="Low complexity" evidence="1">
    <location>
        <begin position="171"/>
        <end position="185"/>
    </location>
</feature>
<dbReference type="AlphaFoldDB" id="A0A2M8MC91"/>
<feature type="compositionally biased region" description="Polar residues" evidence="1">
    <location>
        <begin position="238"/>
        <end position="252"/>
    </location>
</feature>
<evidence type="ECO:0000313" key="5">
    <source>
        <dbReference type="Proteomes" id="UP000230407"/>
    </source>
</evidence>
<reference evidence="4 5" key="1">
    <citation type="submission" date="2017-11" db="EMBL/GenBank/DDBJ databases">
        <title>Streptomyces carmine sp. nov., a novel actinomycete isolated from Sophora alopecuroides in Xinjiang, China.</title>
        <authorList>
            <person name="Wang Y."/>
            <person name="Luo X."/>
            <person name="Wan C."/>
            <person name="Zhang L."/>
        </authorList>
    </citation>
    <scope>NUCLEOTIDE SEQUENCE [LARGE SCALE GENOMIC DNA]</scope>
    <source>
        <strain evidence="4 5">TRM SA0054</strain>
    </source>
</reference>
<comment type="caution">
    <text evidence="4">The sequence shown here is derived from an EMBL/GenBank/DDBJ whole genome shotgun (WGS) entry which is preliminary data.</text>
</comment>
<dbReference type="RefSeq" id="WP_100200280.1">
    <property type="nucleotide sequence ID" value="NZ_PGGW01000008.1"/>
</dbReference>
<name>A0A2M8MC91_9ACTN</name>
<dbReference type="InterPro" id="IPR018535">
    <property type="entry name" value="DUF1996"/>
</dbReference>
<feature type="compositionally biased region" description="Basic and acidic residues" evidence="1">
    <location>
        <begin position="151"/>
        <end position="160"/>
    </location>
</feature>
<gene>
    <name evidence="4" type="ORF">CUT44_01715</name>
    <name evidence="3" type="ORF">CUT44_09975</name>
</gene>
<keyword evidence="5" id="KW-1185">Reference proteome</keyword>
<dbReference type="PANTHER" id="PTHR43662">
    <property type="match status" value="1"/>
</dbReference>
<feature type="compositionally biased region" description="Gly residues" evidence="1">
    <location>
        <begin position="161"/>
        <end position="170"/>
    </location>
</feature>
<dbReference type="Proteomes" id="UP000230407">
    <property type="component" value="Unassembled WGS sequence"/>
</dbReference>
<feature type="compositionally biased region" description="Gly residues" evidence="1">
    <location>
        <begin position="186"/>
        <end position="212"/>
    </location>
</feature>
<dbReference type="Pfam" id="PF09362">
    <property type="entry name" value="DUF1996"/>
    <property type="match status" value="1"/>
</dbReference>
<evidence type="ECO:0000256" key="1">
    <source>
        <dbReference type="SAM" id="MobiDB-lite"/>
    </source>
</evidence>
<dbReference type="PANTHER" id="PTHR43662:SF3">
    <property type="entry name" value="DOMAIN PROTEIN, PUTATIVE (AFU_ORTHOLOGUE AFUA_6G11970)-RELATED"/>
    <property type="match status" value="1"/>
</dbReference>